<reference evidence="1 2" key="1">
    <citation type="journal article" date="2013" name="BMC Genomics">
        <title>Genome sequencing and comparative genomics of honey bee microsporidia, Nosema apis reveal novel insights into host-parasite interactions.</title>
        <authorList>
            <person name="Chen Yp."/>
            <person name="Pettis J.S."/>
            <person name="Zhao Y."/>
            <person name="Liu X."/>
            <person name="Tallon L.J."/>
            <person name="Sadzewicz L.D."/>
            <person name="Li R."/>
            <person name="Zheng H."/>
            <person name="Huang S."/>
            <person name="Zhang X."/>
            <person name="Hamilton M.C."/>
            <person name="Pernal S.F."/>
            <person name="Melathopoulos A.P."/>
            <person name="Yan X."/>
            <person name="Evans J.D."/>
        </authorList>
    </citation>
    <scope>NUCLEOTIDE SEQUENCE [LARGE SCALE GENOMIC DNA]</scope>
    <source>
        <strain evidence="1 2">BRL 01</strain>
    </source>
</reference>
<organism evidence="1 2">
    <name type="scientific">Vairimorpha apis BRL 01</name>
    <dbReference type="NCBI Taxonomy" id="1037528"/>
    <lineage>
        <taxon>Eukaryota</taxon>
        <taxon>Fungi</taxon>
        <taxon>Fungi incertae sedis</taxon>
        <taxon>Microsporidia</taxon>
        <taxon>Nosematidae</taxon>
        <taxon>Vairimorpha</taxon>
    </lineage>
</organism>
<gene>
    <name evidence="1" type="ORF">NAPIS_ORF00593</name>
</gene>
<dbReference type="AlphaFoldDB" id="T0MLC7"/>
<proteinExistence type="predicted"/>
<sequence>MVIIKIYFLLEYVICTEFDFKKTKTDQIFDANLKKCINFSYGNKENFFVQNINWSRKLYIINESYRNPLNLIISKLAKEIEIKKMFPNYIYSNKFLIDNKTGKTSEFTHYTYHEITSLYDTFAKQDLYWDCILGYVCAFYNSKWEESISNKISSVSDYKAFICYIVKEMQFKPKFYKSIISLLVALNVIEIK</sequence>
<accession>T0MLC7</accession>
<protein>
    <submittedName>
        <fullName evidence="1">Uncharacterized protein</fullName>
    </submittedName>
</protein>
<evidence type="ECO:0000313" key="1">
    <source>
        <dbReference type="EMBL" id="EQB61835.1"/>
    </source>
</evidence>
<dbReference type="VEuPathDB" id="MicrosporidiaDB:NAPIS_ORF00593"/>
<name>T0MLC7_9MICR</name>
<keyword evidence="2" id="KW-1185">Reference proteome</keyword>
<dbReference type="EMBL" id="KE647080">
    <property type="protein sequence ID" value="EQB61835.1"/>
    <property type="molecule type" value="Genomic_DNA"/>
</dbReference>
<dbReference type="Proteomes" id="UP000053780">
    <property type="component" value="Unassembled WGS sequence"/>
</dbReference>
<dbReference type="HOGENOM" id="CLU_1415557_0_0_1"/>
<evidence type="ECO:0000313" key="2">
    <source>
        <dbReference type="Proteomes" id="UP000053780"/>
    </source>
</evidence>